<evidence type="ECO:0000313" key="3">
    <source>
        <dbReference type="Proteomes" id="UP000567246"/>
    </source>
</evidence>
<dbReference type="Pfam" id="PF01738">
    <property type="entry name" value="DLH"/>
    <property type="match status" value="1"/>
</dbReference>
<dbReference type="AlphaFoldDB" id="A0A7W9JIY4"/>
<evidence type="ECO:0000259" key="1">
    <source>
        <dbReference type="Pfam" id="PF01738"/>
    </source>
</evidence>
<reference evidence="2 3" key="1">
    <citation type="submission" date="2020-08" db="EMBL/GenBank/DDBJ databases">
        <title>Sequencing the genomes of 1000 actinobacteria strains.</title>
        <authorList>
            <person name="Klenk H.-P."/>
        </authorList>
    </citation>
    <scope>NUCLEOTIDE SEQUENCE [LARGE SCALE GENOMIC DNA]</scope>
    <source>
        <strain evidence="2 3">DSM 17945</strain>
    </source>
</reference>
<sequence length="193" mass="20462">MAQILLFHHALGLTDGVRALAAQIEAGGHTVHTPDLYDGALFTDVEEGIAHVESLGGFDVIAEAGMRAAAQHPQASVVAGISMGVVAAHQAAQAVPAFRACIDIAGLVPLDAFAPLWQPHTAMQVHLATRDPWVMDEDLPLARSVAATEEDPDKPAVLFEYDTDAHLFMDSSTDGHGPALTEVLVRRIHELLA</sequence>
<dbReference type="Gene3D" id="3.40.50.1820">
    <property type="entry name" value="alpha/beta hydrolase"/>
    <property type="match status" value="1"/>
</dbReference>
<dbReference type="RefSeq" id="WP_184171718.1">
    <property type="nucleotide sequence ID" value="NZ_BAABAG010000001.1"/>
</dbReference>
<organism evidence="2 3">
    <name type="scientific">Micrococcus endophyticus</name>
    <dbReference type="NCBI Taxonomy" id="455343"/>
    <lineage>
        <taxon>Bacteria</taxon>
        <taxon>Bacillati</taxon>
        <taxon>Actinomycetota</taxon>
        <taxon>Actinomycetes</taxon>
        <taxon>Micrococcales</taxon>
        <taxon>Micrococcaceae</taxon>
        <taxon>Micrococcus</taxon>
    </lineage>
</organism>
<dbReference type="SUPFAM" id="SSF53474">
    <property type="entry name" value="alpha/beta-Hydrolases"/>
    <property type="match status" value="1"/>
</dbReference>
<name>A0A7W9JIY4_9MICC</name>
<comment type="caution">
    <text evidence="2">The sequence shown here is derived from an EMBL/GenBank/DDBJ whole genome shotgun (WGS) entry which is preliminary data.</text>
</comment>
<gene>
    <name evidence="2" type="ORF">HDA33_001107</name>
</gene>
<proteinExistence type="predicted"/>
<dbReference type="Proteomes" id="UP000567246">
    <property type="component" value="Unassembled WGS sequence"/>
</dbReference>
<protein>
    <submittedName>
        <fullName evidence="2">Dienelactone hydrolase</fullName>
    </submittedName>
</protein>
<dbReference type="GO" id="GO:0016787">
    <property type="term" value="F:hydrolase activity"/>
    <property type="evidence" value="ECO:0007669"/>
    <property type="project" value="UniProtKB-KW"/>
</dbReference>
<dbReference type="InterPro" id="IPR002925">
    <property type="entry name" value="Dienelactn_hydro"/>
</dbReference>
<keyword evidence="2" id="KW-0378">Hydrolase</keyword>
<evidence type="ECO:0000313" key="2">
    <source>
        <dbReference type="EMBL" id="MBB5848543.1"/>
    </source>
</evidence>
<accession>A0A7W9JIY4</accession>
<keyword evidence="3" id="KW-1185">Reference proteome</keyword>
<feature type="domain" description="Dienelactone hydrolase" evidence="1">
    <location>
        <begin position="4"/>
        <end position="176"/>
    </location>
</feature>
<dbReference type="EMBL" id="JACHMW010000001">
    <property type="protein sequence ID" value="MBB5848543.1"/>
    <property type="molecule type" value="Genomic_DNA"/>
</dbReference>
<dbReference type="InterPro" id="IPR029058">
    <property type="entry name" value="AB_hydrolase_fold"/>
</dbReference>